<keyword evidence="2" id="KW-0812">Transmembrane</keyword>
<feature type="transmembrane region" description="Helical" evidence="2">
    <location>
        <begin position="201"/>
        <end position="221"/>
    </location>
</feature>
<evidence type="ECO:0000256" key="1">
    <source>
        <dbReference type="SAM" id="MobiDB-lite"/>
    </source>
</evidence>
<dbReference type="PANTHER" id="PTHR40465:SF1">
    <property type="entry name" value="DUF6534 DOMAIN-CONTAINING PROTEIN"/>
    <property type="match status" value="1"/>
</dbReference>
<feature type="transmembrane region" description="Helical" evidence="2">
    <location>
        <begin position="12"/>
        <end position="33"/>
    </location>
</feature>
<feature type="transmembrane region" description="Helical" evidence="2">
    <location>
        <begin position="119"/>
        <end position="141"/>
    </location>
</feature>
<proteinExistence type="predicted"/>
<gene>
    <name evidence="4" type="ORF">ARMGADRAFT_1057729</name>
</gene>
<organism evidence="4 5">
    <name type="scientific">Armillaria gallica</name>
    <name type="common">Bulbous honey fungus</name>
    <name type="synonym">Armillaria bulbosa</name>
    <dbReference type="NCBI Taxonomy" id="47427"/>
    <lineage>
        <taxon>Eukaryota</taxon>
        <taxon>Fungi</taxon>
        <taxon>Dikarya</taxon>
        <taxon>Basidiomycota</taxon>
        <taxon>Agaricomycotina</taxon>
        <taxon>Agaricomycetes</taxon>
        <taxon>Agaricomycetidae</taxon>
        <taxon>Agaricales</taxon>
        <taxon>Marasmiineae</taxon>
        <taxon>Physalacriaceae</taxon>
        <taxon>Armillaria</taxon>
    </lineage>
</organism>
<accession>A0A2H3EHC5</accession>
<feature type="transmembrane region" description="Helical" evidence="2">
    <location>
        <begin position="90"/>
        <end position="110"/>
    </location>
</feature>
<dbReference type="Proteomes" id="UP000217790">
    <property type="component" value="Unassembled WGS sequence"/>
</dbReference>
<dbReference type="InParanoid" id="A0A2H3EHC5"/>
<keyword evidence="2" id="KW-0472">Membrane</keyword>
<keyword evidence="2" id="KW-1133">Transmembrane helix</keyword>
<evidence type="ECO:0000259" key="3">
    <source>
        <dbReference type="Pfam" id="PF20152"/>
    </source>
</evidence>
<dbReference type="PANTHER" id="PTHR40465">
    <property type="entry name" value="CHROMOSOME 1, WHOLE GENOME SHOTGUN SEQUENCE"/>
    <property type="match status" value="1"/>
</dbReference>
<feature type="region of interest" description="Disordered" evidence="1">
    <location>
        <begin position="282"/>
        <end position="310"/>
    </location>
</feature>
<name>A0A2H3EHC5_ARMGA</name>
<feature type="transmembrane region" description="Helical" evidence="2">
    <location>
        <begin position="227"/>
        <end position="248"/>
    </location>
</feature>
<reference evidence="5" key="1">
    <citation type="journal article" date="2017" name="Nat. Ecol. Evol.">
        <title>Genome expansion and lineage-specific genetic innovations in the forest pathogenic fungi Armillaria.</title>
        <authorList>
            <person name="Sipos G."/>
            <person name="Prasanna A.N."/>
            <person name="Walter M.C."/>
            <person name="O'Connor E."/>
            <person name="Balint B."/>
            <person name="Krizsan K."/>
            <person name="Kiss B."/>
            <person name="Hess J."/>
            <person name="Varga T."/>
            <person name="Slot J."/>
            <person name="Riley R."/>
            <person name="Boka B."/>
            <person name="Rigling D."/>
            <person name="Barry K."/>
            <person name="Lee J."/>
            <person name="Mihaltcheva S."/>
            <person name="LaButti K."/>
            <person name="Lipzen A."/>
            <person name="Waldron R."/>
            <person name="Moloney N.M."/>
            <person name="Sperisen C."/>
            <person name="Kredics L."/>
            <person name="Vagvoelgyi C."/>
            <person name="Patrignani A."/>
            <person name="Fitzpatrick D."/>
            <person name="Nagy I."/>
            <person name="Doyle S."/>
            <person name="Anderson J.B."/>
            <person name="Grigoriev I.V."/>
            <person name="Gueldener U."/>
            <person name="Muensterkoetter M."/>
            <person name="Nagy L.G."/>
        </authorList>
    </citation>
    <scope>NUCLEOTIDE SEQUENCE [LARGE SCALE GENOMIC DNA]</scope>
    <source>
        <strain evidence="5">Ar21-2</strain>
    </source>
</reference>
<feature type="transmembrane region" description="Helical" evidence="2">
    <location>
        <begin position="45"/>
        <end position="70"/>
    </location>
</feature>
<evidence type="ECO:0000313" key="5">
    <source>
        <dbReference type="Proteomes" id="UP000217790"/>
    </source>
</evidence>
<dbReference type="STRING" id="47427.A0A2H3EHC5"/>
<keyword evidence="5" id="KW-1185">Reference proteome</keyword>
<dbReference type="OrthoDB" id="2535105at2759"/>
<evidence type="ECO:0000256" key="2">
    <source>
        <dbReference type="SAM" id="Phobius"/>
    </source>
</evidence>
<feature type="compositionally biased region" description="Polar residues" evidence="1">
    <location>
        <begin position="282"/>
        <end position="298"/>
    </location>
</feature>
<dbReference type="Pfam" id="PF20152">
    <property type="entry name" value="DUF6534"/>
    <property type="match status" value="1"/>
</dbReference>
<dbReference type="EMBL" id="KZ293645">
    <property type="protein sequence ID" value="PBL02259.1"/>
    <property type="molecule type" value="Genomic_DNA"/>
</dbReference>
<feature type="domain" description="DUF6534" evidence="3">
    <location>
        <begin position="167"/>
        <end position="252"/>
    </location>
</feature>
<protein>
    <recommendedName>
        <fullName evidence="3">DUF6534 domain-containing protein</fullName>
    </recommendedName>
</protein>
<feature type="transmembrane region" description="Helical" evidence="2">
    <location>
        <begin position="161"/>
        <end position="181"/>
    </location>
</feature>
<dbReference type="InterPro" id="IPR045339">
    <property type="entry name" value="DUF6534"/>
</dbReference>
<sequence>MSTFPMLDTTLGATFIGVVVGSIIYGISLLQLYTYWLRFGSKDGWFLQAFIAVLMSVDTFHLLLVCHFLYYYTVSHFGNFEVLAVSTWSVATHIPVGAIASSLVQFFYAYRVYALGRSLVLPGIIVFFSVAQTVIGIVLAFKISSVKYFANARQSMPYGVSALACEVVCDTIITASMVYYLRKSQSAIPSSNKVLRILMHYIVNTGALTTAMAIATVIGWAVTPDELIDITFYVVMVRLYPCSFLAILNSRSYLRDVMRPGTAETVHLSQLTSVHRDSIGNRNTAQLSTNSSEGTTKSGKYGGPFATLSV</sequence>
<dbReference type="AlphaFoldDB" id="A0A2H3EHC5"/>
<dbReference type="OMA" id="LACEVVC"/>
<evidence type="ECO:0000313" key="4">
    <source>
        <dbReference type="EMBL" id="PBL02259.1"/>
    </source>
</evidence>